<keyword evidence="5 9" id="KW-1133">Transmembrane helix</keyword>
<dbReference type="Proteomes" id="UP000499080">
    <property type="component" value="Unassembled WGS sequence"/>
</dbReference>
<reference evidence="11 12" key="1">
    <citation type="journal article" date="2019" name="Sci. Rep.">
        <title>Orb-weaving spider Araneus ventricosus genome elucidates the spidroin gene catalogue.</title>
        <authorList>
            <person name="Kono N."/>
            <person name="Nakamura H."/>
            <person name="Ohtoshi R."/>
            <person name="Moran D.A.P."/>
            <person name="Shinohara A."/>
            <person name="Yoshida Y."/>
            <person name="Fujiwara M."/>
            <person name="Mori M."/>
            <person name="Tomita M."/>
            <person name="Arakawa K."/>
        </authorList>
    </citation>
    <scope>NUCLEOTIDE SEQUENCE [LARGE SCALE GENOMIC DNA]</scope>
</reference>
<gene>
    <name evidence="11" type="ORF">AVEN_273931_1</name>
</gene>
<dbReference type="AlphaFoldDB" id="A0A4Y2I1F9"/>
<protein>
    <recommendedName>
        <fullName evidence="10">Ionotropic glutamate receptor C-terminal domain-containing protein</fullName>
    </recommendedName>
</protein>
<comment type="caution">
    <text evidence="11">The sequence shown here is derived from an EMBL/GenBank/DDBJ whole genome shotgun (WGS) entry which is preliminary data.</text>
</comment>
<evidence type="ECO:0000256" key="8">
    <source>
        <dbReference type="ARBA" id="ARBA00023180"/>
    </source>
</evidence>
<dbReference type="GO" id="GO:0005886">
    <property type="term" value="C:plasma membrane"/>
    <property type="evidence" value="ECO:0007669"/>
    <property type="project" value="UniProtKB-SubCell"/>
</dbReference>
<evidence type="ECO:0000256" key="7">
    <source>
        <dbReference type="ARBA" id="ARBA00023170"/>
    </source>
</evidence>
<dbReference type="GO" id="GO:0015276">
    <property type="term" value="F:ligand-gated monoatomic ion channel activity"/>
    <property type="evidence" value="ECO:0007669"/>
    <property type="project" value="InterPro"/>
</dbReference>
<comment type="subcellular location">
    <subcellularLocation>
        <location evidence="1">Cell membrane</location>
        <topology evidence="1">Multi-pass membrane protein</topology>
    </subcellularLocation>
</comment>
<dbReference type="InterPro" id="IPR052192">
    <property type="entry name" value="Insect_Ionotropic_Sensory_Rcpt"/>
</dbReference>
<keyword evidence="8" id="KW-0325">Glycoprotein</keyword>
<keyword evidence="12" id="KW-1185">Reference proteome</keyword>
<dbReference type="Pfam" id="PF00060">
    <property type="entry name" value="Lig_chan"/>
    <property type="match status" value="1"/>
</dbReference>
<organism evidence="11 12">
    <name type="scientific">Araneus ventricosus</name>
    <name type="common">Orbweaver spider</name>
    <name type="synonym">Epeira ventricosa</name>
    <dbReference type="NCBI Taxonomy" id="182803"/>
    <lineage>
        <taxon>Eukaryota</taxon>
        <taxon>Metazoa</taxon>
        <taxon>Ecdysozoa</taxon>
        <taxon>Arthropoda</taxon>
        <taxon>Chelicerata</taxon>
        <taxon>Arachnida</taxon>
        <taxon>Araneae</taxon>
        <taxon>Araneomorphae</taxon>
        <taxon>Entelegynae</taxon>
        <taxon>Araneoidea</taxon>
        <taxon>Araneidae</taxon>
        <taxon>Araneus</taxon>
    </lineage>
</organism>
<evidence type="ECO:0000256" key="9">
    <source>
        <dbReference type="SAM" id="Phobius"/>
    </source>
</evidence>
<feature type="transmembrane region" description="Helical" evidence="9">
    <location>
        <begin position="294"/>
        <end position="319"/>
    </location>
</feature>
<evidence type="ECO:0000256" key="2">
    <source>
        <dbReference type="ARBA" id="ARBA00008685"/>
    </source>
</evidence>
<evidence type="ECO:0000256" key="6">
    <source>
        <dbReference type="ARBA" id="ARBA00023136"/>
    </source>
</evidence>
<feature type="transmembrane region" description="Helical" evidence="9">
    <location>
        <begin position="102"/>
        <end position="128"/>
    </location>
</feature>
<evidence type="ECO:0000256" key="1">
    <source>
        <dbReference type="ARBA" id="ARBA00004651"/>
    </source>
</evidence>
<keyword evidence="7" id="KW-0675">Receptor</keyword>
<proteinExistence type="inferred from homology"/>
<dbReference type="PANTHER" id="PTHR42643:SF38">
    <property type="entry name" value="IONOTROPIC RECEPTOR 100A"/>
    <property type="match status" value="1"/>
</dbReference>
<feature type="domain" description="Ionotropic glutamate receptor C-terminal" evidence="10">
    <location>
        <begin position="69"/>
        <end position="304"/>
    </location>
</feature>
<evidence type="ECO:0000256" key="4">
    <source>
        <dbReference type="ARBA" id="ARBA00022692"/>
    </source>
</evidence>
<dbReference type="Gene3D" id="3.40.190.10">
    <property type="entry name" value="Periplasmic binding protein-like II"/>
    <property type="match status" value="2"/>
</dbReference>
<dbReference type="PANTHER" id="PTHR42643">
    <property type="entry name" value="IONOTROPIC RECEPTOR 20A-RELATED"/>
    <property type="match status" value="1"/>
</dbReference>
<keyword evidence="4 9" id="KW-0812">Transmembrane</keyword>
<keyword evidence="6 9" id="KW-0472">Membrane</keyword>
<comment type="similarity">
    <text evidence="2">Belongs to the glutamate-gated ion channel (TC 1.A.10.1) family.</text>
</comment>
<accession>A0A4Y2I1F9</accession>
<evidence type="ECO:0000313" key="12">
    <source>
        <dbReference type="Proteomes" id="UP000499080"/>
    </source>
</evidence>
<dbReference type="OrthoDB" id="6614738at2759"/>
<sequence length="332" mass="38305">MKHSLNITVAVLPSPYILEINMDKNGKAELGGYEGRFLHAVLTNLGYQYFLVVPEDGEYGRIKPDKNWTGKKRRYMNILYKLYASLLRQPLNLQRTSVQLDLLLCFWWIYIFVIPSLYCAVLLSFLAVPLQDNAIETFQELSEAVQSGSHKCYALKGTIIITSLMNSQKEYLRNLGNAIYHNEWYFTGSYAKTEKYLSDYSAILSTEKKLRMFFSTDPDLIVSEDRIFFWPSAFAIKKDFCCKSKLNEIILRFSAAGLFHKFLIDESIKYRISASENTSEEKMQFYKSLSVNDLAGVFLLLSIAYGFSVICLLLEIVCFRLTITNQSKLYNE</sequence>
<evidence type="ECO:0000313" key="11">
    <source>
        <dbReference type="EMBL" id="GBM71463.1"/>
    </source>
</evidence>
<evidence type="ECO:0000256" key="5">
    <source>
        <dbReference type="ARBA" id="ARBA00022989"/>
    </source>
</evidence>
<dbReference type="InterPro" id="IPR001320">
    <property type="entry name" value="Iontro_rcpt_C"/>
</dbReference>
<evidence type="ECO:0000259" key="10">
    <source>
        <dbReference type="Pfam" id="PF00060"/>
    </source>
</evidence>
<keyword evidence="3" id="KW-1003">Cell membrane</keyword>
<name>A0A4Y2I1F9_ARAVE</name>
<dbReference type="EMBL" id="BGPR01002314">
    <property type="protein sequence ID" value="GBM71463.1"/>
    <property type="molecule type" value="Genomic_DNA"/>
</dbReference>
<evidence type="ECO:0000256" key="3">
    <source>
        <dbReference type="ARBA" id="ARBA00022475"/>
    </source>
</evidence>
<dbReference type="GO" id="GO:0050906">
    <property type="term" value="P:detection of stimulus involved in sensory perception"/>
    <property type="evidence" value="ECO:0007669"/>
    <property type="project" value="UniProtKB-ARBA"/>
</dbReference>